<name>A0A1M5UDY1_9VIBR</name>
<keyword evidence="3" id="KW-1185">Reference proteome</keyword>
<gene>
    <name evidence="2" type="ORF">VA7868_00075</name>
</gene>
<protein>
    <recommendedName>
        <fullName evidence="1">DUF4123 domain-containing protein</fullName>
    </recommendedName>
</protein>
<feature type="domain" description="DUF4123" evidence="1">
    <location>
        <begin position="30"/>
        <end position="132"/>
    </location>
</feature>
<reference evidence="2 3" key="1">
    <citation type="submission" date="2016-11" db="EMBL/GenBank/DDBJ databases">
        <authorList>
            <person name="Jaros S."/>
            <person name="Januszkiewicz K."/>
            <person name="Wedrychowicz H."/>
        </authorList>
    </citation>
    <scope>NUCLEOTIDE SEQUENCE [LARGE SCALE GENOMIC DNA]</scope>
    <source>
        <strain evidence="2 3">CECT 7868</strain>
    </source>
</reference>
<dbReference type="InterPro" id="IPR025391">
    <property type="entry name" value="DUF4123"/>
</dbReference>
<accession>A0A1M5UDY1</accession>
<dbReference type="Proteomes" id="UP000184608">
    <property type="component" value="Unassembled WGS sequence"/>
</dbReference>
<dbReference type="OrthoDB" id="5891132at2"/>
<evidence type="ECO:0000313" key="2">
    <source>
        <dbReference type="EMBL" id="SHH61275.1"/>
    </source>
</evidence>
<organism evidence="2 3">
    <name type="scientific">Vibrio aerogenes CECT 7868</name>
    <dbReference type="NCBI Taxonomy" id="1216006"/>
    <lineage>
        <taxon>Bacteria</taxon>
        <taxon>Pseudomonadati</taxon>
        <taxon>Pseudomonadota</taxon>
        <taxon>Gammaproteobacteria</taxon>
        <taxon>Vibrionales</taxon>
        <taxon>Vibrionaceae</taxon>
        <taxon>Vibrio</taxon>
    </lineage>
</organism>
<proteinExistence type="predicted"/>
<sequence length="270" mass="30297">MSQPIHLWLAEPASSRYWLTGYLPFEQAQQHAATHETLQAALADTGVLFSGPAFAQVMAMSPRLVRAETACQLPAEILSQGIGLESQADYAGMLAHLRSLLMAAMDGEEVLFRFYDPQVLLPMLATMAQDEVDLLLGNLSCLCGIADKAPIRYHRSEQAAFTPQSATWWKIQPHHLKPVYKTDVHARSLERYWWEKIPATMNQPDDPYALILSALEQAQQLNYSDTQAELLALSTLAQETDTPAEQLADVFYFTADERNTLYRINKENQA</sequence>
<dbReference type="RefSeq" id="WP_073601871.1">
    <property type="nucleotide sequence ID" value="NZ_FQXZ01000001.1"/>
</dbReference>
<evidence type="ECO:0000259" key="1">
    <source>
        <dbReference type="Pfam" id="PF13503"/>
    </source>
</evidence>
<dbReference type="AlphaFoldDB" id="A0A1M5UDY1"/>
<dbReference type="EMBL" id="FQXZ01000001">
    <property type="protein sequence ID" value="SHH61275.1"/>
    <property type="molecule type" value="Genomic_DNA"/>
</dbReference>
<evidence type="ECO:0000313" key="3">
    <source>
        <dbReference type="Proteomes" id="UP000184608"/>
    </source>
</evidence>
<dbReference type="STRING" id="1216006.VA7868_00075"/>
<dbReference type="Pfam" id="PF13503">
    <property type="entry name" value="DUF4123"/>
    <property type="match status" value="1"/>
</dbReference>